<name>A0A1M4U4T0_9FIRM</name>
<accession>A0A1M4U4T0</accession>
<protein>
    <submittedName>
        <fullName evidence="2">Sugar phosphate isomerase/epimerase</fullName>
    </submittedName>
</protein>
<dbReference type="PANTHER" id="PTHR12110">
    <property type="entry name" value="HYDROXYPYRUVATE ISOMERASE"/>
    <property type="match status" value="1"/>
</dbReference>
<dbReference type="STRING" id="1120975.SAMN02746064_00642"/>
<keyword evidence="2" id="KW-0413">Isomerase</keyword>
<dbReference type="InterPro" id="IPR036237">
    <property type="entry name" value="Xyl_isomerase-like_sf"/>
</dbReference>
<dbReference type="AlphaFoldDB" id="A0A1M4U4T0"/>
<sequence>MHIGCHAVLFKDRIKTDTEGLIKDLKSTGFEGSEIGSRFFGTEDKAGLIKILDKFKYQMSAMHVVGELNDFCDAEKTRILRNRIMTVAEFVKDMPNKNIMFSGIDQEGIRDFKSMALSIDSIAKECADIGVALNYHNHNWEFEKDRRIFNALADHAPNLKLGFDLGWVYKTGNDPIELVKEYRDRINYVHLRDLNDEKEFVEIGEGIMDFKTLIPLLKEVLDEDGWAVVEYEDGEEDIERYKRAYVYISKLF</sequence>
<keyword evidence="3" id="KW-1185">Reference proteome</keyword>
<evidence type="ECO:0000313" key="3">
    <source>
        <dbReference type="Proteomes" id="UP000184251"/>
    </source>
</evidence>
<dbReference type="Gene3D" id="3.20.20.150">
    <property type="entry name" value="Divalent-metal-dependent TIM barrel enzymes"/>
    <property type="match status" value="1"/>
</dbReference>
<dbReference type="PANTHER" id="PTHR12110:SF41">
    <property type="entry name" value="INOSOSE DEHYDRATASE"/>
    <property type="match status" value="1"/>
</dbReference>
<dbReference type="RefSeq" id="WP_073269641.1">
    <property type="nucleotide sequence ID" value="NZ_FQTU01000003.1"/>
</dbReference>
<dbReference type="EMBL" id="FQTU01000003">
    <property type="protein sequence ID" value="SHE51663.1"/>
    <property type="molecule type" value="Genomic_DNA"/>
</dbReference>
<gene>
    <name evidence="2" type="ORF">SAMN02746064_00642</name>
</gene>
<dbReference type="Pfam" id="PF01261">
    <property type="entry name" value="AP_endonuc_2"/>
    <property type="match status" value="1"/>
</dbReference>
<dbReference type="GO" id="GO:0016853">
    <property type="term" value="F:isomerase activity"/>
    <property type="evidence" value="ECO:0007669"/>
    <property type="project" value="UniProtKB-KW"/>
</dbReference>
<evidence type="ECO:0000313" key="2">
    <source>
        <dbReference type="EMBL" id="SHE51663.1"/>
    </source>
</evidence>
<reference evidence="2 3" key="1">
    <citation type="submission" date="2016-11" db="EMBL/GenBank/DDBJ databases">
        <authorList>
            <person name="Jaros S."/>
            <person name="Januszkiewicz K."/>
            <person name="Wedrychowicz H."/>
        </authorList>
    </citation>
    <scope>NUCLEOTIDE SEQUENCE [LARGE SCALE GENOMIC DNA]</scope>
    <source>
        <strain evidence="2 3">DSM 14828</strain>
    </source>
</reference>
<dbReference type="Proteomes" id="UP000184251">
    <property type="component" value="Unassembled WGS sequence"/>
</dbReference>
<dbReference type="SUPFAM" id="SSF51658">
    <property type="entry name" value="Xylose isomerase-like"/>
    <property type="match status" value="1"/>
</dbReference>
<dbReference type="OrthoDB" id="9779184at2"/>
<dbReference type="InterPro" id="IPR050312">
    <property type="entry name" value="IolE/XylAMocC-like"/>
</dbReference>
<proteinExistence type="predicted"/>
<organism evidence="2 3">
    <name type="scientific">Alkalibacter saccharofermentans DSM 14828</name>
    <dbReference type="NCBI Taxonomy" id="1120975"/>
    <lineage>
        <taxon>Bacteria</taxon>
        <taxon>Bacillati</taxon>
        <taxon>Bacillota</taxon>
        <taxon>Clostridia</taxon>
        <taxon>Eubacteriales</taxon>
        <taxon>Eubacteriaceae</taxon>
        <taxon>Alkalibacter</taxon>
    </lineage>
</organism>
<dbReference type="InterPro" id="IPR013022">
    <property type="entry name" value="Xyl_isomerase-like_TIM-brl"/>
</dbReference>
<evidence type="ECO:0000259" key="1">
    <source>
        <dbReference type="Pfam" id="PF01261"/>
    </source>
</evidence>
<feature type="domain" description="Xylose isomerase-like TIM barrel" evidence="1">
    <location>
        <begin position="23"/>
        <end position="238"/>
    </location>
</feature>